<dbReference type="InterPro" id="IPR025711">
    <property type="entry name" value="PepSY"/>
</dbReference>
<dbReference type="Gene3D" id="3.10.450.40">
    <property type="match status" value="4"/>
</dbReference>
<evidence type="ECO:0000256" key="1">
    <source>
        <dbReference type="SAM" id="MobiDB-lite"/>
    </source>
</evidence>
<name>A0A099I8Z0_CLOIN</name>
<accession>A0A099I8Z0</accession>
<feature type="domain" description="PepSY" evidence="3">
    <location>
        <begin position="41"/>
        <end position="102"/>
    </location>
</feature>
<dbReference type="Proteomes" id="UP000030008">
    <property type="component" value="Unassembled WGS sequence"/>
</dbReference>
<evidence type="ECO:0000259" key="3">
    <source>
        <dbReference type="Pfam" id="PF03413"/>
    </source>
</evidence>
<comment type="caution">
    <text evidence="4">The sequence shown here is derived from an EMBL/GenBank/DDBJ whole genome shotgun (WGS) entry which is preliminary data.</text>
</comment>
<proteinExistence type="predicted"/>
<evidence type="ECO:0000256" key="2">
    <source>
        <dbReference type="SAM" id="Phobius"/>
    </source>
</evidence>
<gene>
    <name evidence="4" type="ORF">CIAN88_03575</name>
</gene>
<feature type="domain" description="PepSY" evidence="3">
    <location>
        <begin position="117"/>
        <end position="179"/>
    </location>
</feature>
<dbReference type="EMBL" id="JQIF01000016">
    <property type="protein sequence ID" value="KGJ54429.1"/>
    <property type="molecule type" value="Genomic_DNA"/>
</dbReference>
<protein>
    <submittedName>
        <fullName evidence="4">Peptidase</fullName>
    </submittedName>
</protein>
<feature type="domain" description="PepSY" evidence="3">
    <location>
        <begin position="205"/>
        <end position="265"/>
    </location>
</feature>
<keyword evidence="2" id="KW-0472">Membrane</keyword>
<organism evidence="4 5">
    <name type="scientific">Clostridium innocuum</name>
    <dbReference type="NCBI Taxonomy" id="1522"/>
    <lineage>
        <taxon>Bacteria</taxon>
        <taxon>Bacillati</taxon>
        <taxon>Bacillota</taxon>
        <taxon>Clostridia</taxon>
        <taxon>Eubacteriales</taxon>
        <taxon>Clostridiaceae</taxon>
        <taxon>Clostridium</taxon>
    </lineage>
</organism>
<evidence type="ECO:0000313" key="4">
    <source>
        <dbReference type="EMBL" id="KGJ54429.1"/>
    </source>
</evidence>
<keyword evidence="2" id="KW-0812">Transmembrane</keyword>
<sequence>MMKKIQQLSTSVKALLAIGGISVLAGGGVIITNAMEADSRIDADKAKEIALQDAGVKATAAQFEKAALEKDDGQSVYEVKFHTDEHAYEYTITAKDGHILDRDVDTLKQGSAADTSPISLQDAKNRMLKNAGLKERDGTFLKASLNKEDAQEIYELKFKTAQKTYEYKLLAKDGTILEKDMETNAASGSEPENNKGNSTASQQLISKADARSRALQDAGVSAKAATFTKTKLDYENGRQVYEIEFVTATMEYDYELDAESGAVRERKSERLEIQNQEQSKPSASYIGVDRAKSTALSHAGLQAGSVTFTKAKLENDDGMSVYEIEFRKGSTEYEYSIDAYKGTILEWDKETDHD</sequence>
<feature type="region of interest" description="Disordered" evidence="1">
    <location>
        <begin position="183"/>
        <end position="208"/>
    </location>
</feature>
<feature type="compositionally biased region" description="Polar residues" evidence="1">
    <location>
        <begin position="184"/>
        <end position="205"/>
    </location>
</feature>
<dbReference type="Pfam" id="PF03413">
    <property type="entry name" value="PepSY"/>
    <property type="match status" value="4"/>
</dbReference>
<feature type="domain" description="PepSY" evidence="3">
    <location>
        <begin position="288"/>
        <end position="346"/>
    </location>
</feature>
<keyword evidence="2" id="KW-1133">Transmembrane helix</keyword>
<dbReference type="AlphaFoldDB" id="A0A099I8Z0"/>
<reference evidence="4 5" key="1">
    <citation type="submission" date="2014-08" db="EMBL/GenBank/DDBJ databases">
        <title>Clostridium innocuum, an unnegligible vancomycin-resistant pathogen causing extra-intestinal infections.</title>
        <authorList>
            <person name="Feng Y."/>
            <person name="Chiu C.-H."/>
        </authorList>
    </citation>
    <scope>NUCLEOTIDE SEQUENCE [LARGE SCALE GENOMIC DNA]</scope>
    <source>
        <strain evidence="4 5">AN88</strain>
    </source>
</reference>
<evidence type="ECO:0000313" key="5">
    <source>
        <dbReference type="Proteomes" id="UP000030008"/>
    </source>
</evidence>
<feature type="transmembrane region" description="Helical" evidence="2">
    <location>
        <begin position="12"/>
        <end position="31"/>
    </location>
</feature>